<evidence type="ECO:0000313" key="2">
    <source>
        <dbReference type="Proteomes" id="UP000315439"/>
    </source>
</evidence>
<comment type="caution">
    <text evidence="1">The sequence shown here is derived from an EMBL/GenBank/DDBJ whole genome shotgun (WGS) entry which is preliminary data.</text>
</comment>
<dbReference type="AlphaFoldDB" id="A0A545UJA0"/>
<dbReference type="RefSeq" id="WP_142891599.1">
    <property type="nucleotide sequence ID" value="NZ_ML660160.1"/>
</dbReference>
<dbReference type="Proteomes" id="UP000315439">
    <property type="component" value="Unassembled WGS sequence"/>
</dbReference>
<evidence type="ECO:0000313" key="1">
    <source>
        <dbReference type="EMBL" id="TQV89535.1"/>
    </source>
</evidence>
<keyword evidence="2" id="KW-1185">Reference proteome</keyword>
<dbReference type="EMBL" id="VIKS01000001">
    <property type="protein sequence ID" value="TQV89535.1"/>
    <property type="molecule type" value="Genomic_DNA"/>
</dbReference>
<organism evidence="1 2">
    <name type="scientific">Aliikangiella coralliicola</name>
    <dbReference type="NCBI Taxonomy" id="2592383"/>
    <lineage>
        <taxon>Bacteria</taxon>
        <taxon>Pseudomonadati</taxon>
        <taxon>Pseudomonadota</taxon>
        <taxon>Gammaproteobacteria</taxon>
        <taxon>Oceanospirillales</taxon>
        <taxon>Pleioneaceae</taxon>
        <taxon>Aliikangiella</taxon>
    </lineage>
</organism>
<name>A0A545UJA0_9GAMM</name>
<dbReference type="OrthoDB" id="122965at2"/>
<proteinExistence type="predicted"/>
<protein>
    <recommendedName>
        <fullName evidence="3">TIR domain-containing protein</fullName>
    </recommendedName>
</protein>
<reference evidence="1 2" key="1">
    <citation type="submission" date="2019-07" db="EMBL/GenBank/DDBJ databases">
        <title>Draft genome for Aliikangiella sp. M105.</title>
        <authorList>
            <person name="Wang G."/>
        </authorList>
    </citation>
    <scope>NUCLEOTIDE SEQUENCE [LARGE SCALE GENOMIC DNA]</scope>
    <source>
        <strain evidence="1 2">M105</strain>
    </source>
</reference>
<evidence type="ECO:0008006" key="3">
    <source>
        <dbReference type="Google" id="ProtNLM"/>
    </source>
</evidence>
<gene>
    <name evidence="1" type="ORF">FLL46_01230</name>
</gene>
<sequence>MKVFISWSGELSKELGEVFRDWLPSVIQSVKPFFTPNDIEKDSRWSKDIAQELGITGSDSLNLSRLRSLELIRFSTTSQTKRDFSESDPVI</sequence>
<accession>A0A545UJA0</accession>